<feature type="compositionally biased region" description="Low complexity" evidence="1">
    <location>
        <begin position="180"/>
        <end position="205"/>
    </location>
</feature>
<feature type="region of interest" description="Disordered" evidence="1">
    <location>
        <begin position="179"/>
        <end position="209"/>
    </location>
</feature>
<comment type="caution">
    <text evidence="3">The sequence shown here is derived from an EMBL/GenBank/DDBJ whole genome shotgun (WGS) entry which is preliminary data.</text>
</comment>
<evidence type="ECO:0000259" key="2">
    <source>
        <dbReference type="Pfam" id="PF12671"/>
    </source>
</evidence>
<reference evidence="3" key="1">
    <citation type="submission" date="2023-06" db="EMBL/GenBank/DDBJ databases">
        <title>WGS-Sequencing of Streptomyces ficellus isolate 21 collected from sand in Gara Djebilet Iron Mine in Algeria.</title>
        <authorList>
            <person name="Zegers G.P."/>
            <person name="Gomez A."/>
            <person name="Gueddou A."/>
            <person name="Zahara A.F."/>
            <person name="Worth M."/>
            <person name="Sevigny J.L."/>
            <person name="Tisa L."/>
        </authorList>
    </citation>
    <scope>NUCLEOTIDE SEQUENCE</scope>
    <source>
        <strain evidence="3">AS11</strain>
    </source>
</reference>
<evidence type="ECO:0000313" key="3">
    <source>
        <dbReference type="EMBL" id="MDN3292713.1"/>
    </source>
</evidence>
<keyword evidence="4" id="KW-1185">Reference proteome</keyword>
<sequence>MASVGLSAVLLPQASAGITEGPAVPGGAVDSRTTATFERVADAVLTDRTSALLDRPAARRGALTLDKGIRLASGLARAEANGLATLKGRKARLASLGEAYTAADTKVAVDSVRISDGQAVVRVTETTTLTYKKIRGDEPATTGFQAHHEMRFAPGAGGGWDLAGIESEDRGIAAVNQPDTAARAGATTPPRGTPAATTRPAPSAPKTQTATGYDYRAMAAYAERYWSNYNPAYRKFNDAGGDCTNFTSQALKAGGWKHAPGDGTDYRTWWYGSTTQSTSWVGADEWSWFTLSSKRATNLKNAYQLGVGDIMQMDFNRDGSKDHSMMATYRSSSGMPYLTYHSVNTYRKSLASIIASYPNAVYYAYRT</sequence>
<dbReference type="Pfam" id="PF12671">
    <property type="entry name" value="Amidase_6"/>
    <property type="match status" value="1"/>
</dbReference>
<name>A0ABT7YZP4_9ACTN</name>
<accession>A0ABT7YZP4</accession>
<dbReference type="InterPro" id="IPR024301">
    <property type="entry name" value="Amidase_6"/>
</dbReference>
<evidence type="ECO:0000313" key="4">
    <source>
        <dbReference type="Proteomes" id="UP001174050"/>
    </source>
</evidence>
<proteinExistence type="predicted"/>
<organism evidence="3 4">
    <name type="scientific">Streptomyces ficellus</name>
    <dbReference type="NCBI Taxonomy" id="1977088"/>
    <lineage>
        <taxon>Bacteria</taxon>
        <taxon>Bacillati</taxon>
        <taxon>Actinomycetota</taxon>
        <taxon>Actinomycetes</taxon>
        <taxon>Kitasatosporales</taxon>
        <taxon>Streptomycetaceae</taxon>
        <taxon>Streptomyces</taxon>
    </lineage>
</organism>
<dbReference type="Proteomes" id="UP001174050">
    <property type="component" value="Unassembled WGS sequence"/>
</dbReference>
<dbReference type="PANTHER" id="PTHR40032">
    <property type="entry name" value="EXPORTED PROTEIN-RELATED"/>
    <property type="match status" value="1"/>
</dbReference>
<gene>
    <name evidence="3" type="ORF">QWM81_01355</name>
</gene>
<dbReference type="EMBL" id="JAUEPL010000001">
    <property type="protein sequence ID" value="MDN3292713.1"/>
    <property type="molecule type" value="Genomic_DNA"/>
</dbReference>
<protein>
    <submittedName>
        <fullName evidence="3">Amidase domain-containing protein</fullName>
    </submittedName>
</protein>
<dbReference type="RefSeq" id="WP_290109500.1">
    <property type="nucleotide sequence ID" value="NZ_JAUEPL010000001.1"/>
</dbReference>
<dbReference type="PANTHER" id="PTHR40032:SF1">
    <property type="entry name" value="EXPORTED PROTEIN"/>
    <property type="match status" value="1"/>
</dbReference>
<evidence type="ECO:0000256" key="1">
    <source>
        <dbReference type="SAM" id="MobiDB-lite"/>
    </source>
</evidence>
<feature type="domain" description="Putative amidase" evidence="2">
    <location>
        <begin position="213"/>
        <end position="364"/>
    </location>
</feature>